<evidence type="ECO:0000256" key="2">
    <source>
        <dbReference type="ARBA" id="ARBA00008352"/>
    </source>
</evidence>
<feature type="compositionally biased region" description="Acidic residues" evidence="4">
    <location>
        <begin position="196"/>
        <end position="218"/>
    </location>
</feature>
<dbReference type="InterPro" id="IPR024661">
    <property type="entry name" value="RNA_pol_III_Rpc31"/>
</dbReference>
<proteinExistence type="inferred from homology"/>
<gene>
    <name evidence="5" type="ORF">PDEL1432_LOCUS3593</name>
</gene>
<evidence type="ECO:0000256" key="4">
    <source>
        <dbReference type="SAM" id="MobiDB-lite"/>
    </source>
</evidence>
<dbReference type="GO" id="GO:0005666">
    <property type="term" value="C:RNA polymerase III complex"/>
    <property type="evidence" value="ECO:0007669"/>
    <property type="project" value="TreeGrafter"/>
</dbReference>
<evidence type="ECO:0008006" key="6">
    <source>
        <dbReference type="Google" id="ProtNLM"/>
    </source>
</evidence>
<keyword evidence="3" id="KW-0539">Nucleus</keyword>
<comment type="subcellular location">
    <subcellularLocation>
        <location evidence="1">Nucleus</location>
    </subcellularLocation>
</comment>
<feature type="compositionally biased region" description="Acidic residues" evidence="4">
    <location>
        <begin position="227"/>
        <end position="242"/>
    </location>
</feature>
<dbReference type="AlphaFoldDB" id="A0A7S0UI76"/>
<evidence type="ECO:0000256" key="1">
    <source>
        <dbReference type="ARBA" id="ARBA00004123"/>
    </source>
</evidence>
<evidence type="ECO:0000256" key="3">
    <source>
        <dbReference type="ARBA" id="ARBA00023242"/>
    </source>
</evidence>
<dbReference type="PANTHER" id="PTHR15367:SF2">
    <property type="entry name" value="DNA-DIRECTED RNA POLYMERASE III SUBUNIT"/>
    <property type="match status" value="1"/>
</dbReference>
<name>A0A7S0UI76_9STRA</name>
<dbReference type="EMBL" id="HBFL01004996">
    <property type="protein sequence ID" value="CAD8763552.1"/>
    <property type="molecule type" value="Transcribed_RNA"/>
</dbReference>
<reference evidence="5" key="1">
    <citation type="submission" date="2021-01" db="EMBL/GenBank/DDBJ databases">
        <authorList>
            <person name="Corre E."/>
            <person name="Pelletier E."/>
            <person name="Niang G."/>
            <person name="Scheremetjew M."/>
            <person name="Finn R."/>
            <person name="Kale V."/>
            <person name="Holt S."/>
            <person name="Cochrane G."/>
            <person name="Meng A."/>
            <person name="Brown T."/>
            <person name="Cohen L."/>
        </authorList>
    </citation>
    <scope>NUCLEOTIDE SEQUENCE</scope>
    <source>
        <strain evidence="5">UNC1205</strain>
    </source>
</reference>
<feature type="region of interest" description="Disordered" evidence="4">
    <location>
        <begin position="183"/>
        <end position="242"/>
    </location>
</feature>
<accession>A0A7S0UI76</accession>
<evidence type="ECO:0000313" key="5">
    <source>
        <dbReference type="EMBL" id="CAD8763552.1"/>
    </source>
</evidence>
<dbReference type="PANTHER" id="PTHR15367">
    <property type="entry name" value="DNA-DIRECTED RNA POLYMERASE III"/>
    <property type="match status" value="1"/>
</dbReference>
<protein>
    <recommendedName>
        <fullName evidence="6">DNA-directed RNA polymerase III subunit</fullName>
    </recommendedName>
</protein>
<dbReference type="GO" id="GO:0006383">
    <property type="term" value="P:transcription by RNA polymerase III"/>
    <property type="evidence" value="ECO:0007669"/>
    <property type="project" value="InterPro"/>
</dbReference>
<comment type="similarity">
    <text evidence="2">Belongs to the eukaryotic RPC7 RNA polymerase subunit family.</text>
</comment>
<sequence length="242" mass="27512">MSGRGRGRGRGRAPPSGARLLLQRSAKEAGLDDGNLRSLQDITRPQLFPDYEWHSSGRKGHHLPDEPIVPLSEDIEVDPLTPVVKPKRSSSTIYLINKSREIHHRFQNSAFYVHPSQEADVIRYGKERQQQQQRADLLILKQMGKTADPDYIPQELLRDEDLTHVYGDDDGTFRKRSLDDLAAEERADRRRRRDTEDDDGQFSDAPDPVDEEDDEDVDYATNHYESEGDESLGGDGSDEAIF</sequence>
<organism evidence="5">
    <name type="scientific">Pseudo-nitzschia delicatissima</name>
    <dbReference type="NCBI Taxonomy" id="44447"/>
    <lineage>
        <taxon>Eukaryota</taxon>
        <taxon>Sar</taxon>
        <taxon>Stramenopiles</taxon>
        <taxon>Ochrophyta</taxon>
        <taxon>Bacillariophyta</taxon>
        <taxon>Bacillariophyceae</taxon>
        <taxon>Bacillariophycidae</taxon>
        <taxon>Bacillariales</taxon>
        <taxon>Bacillariaceae</taxon>
        <taxon>Pseudo-nitzschia</taxon>
    </lineage>
</organism>